<evidence type="ECO:0008006" key="3">
    <source>
        <dbReference type="Google" id="ProtNLM"/>
    </source>
</evidence>
<sequence length="178" mass="20886">MKQSVWNCCSKKKIRGLRRVCRNFLKYTTAHTSSLPSTTELSSLGCWSIHLPFPPSHIRSKSVKRFYLQTIINRVKHFIHLKTIAEKEYRIYFCASFPSLQTSNILIVCNKQDIERFFEGFLDKSTDGPQWISLSQERDIKKELGLHIPKELQVKGYTEIFTDPHSNDKEMWFIGELE</sequence>
<dbReference type="Proteomes" id="UP000226357">
    <property type="component" value="Unassembled WGS sequence"/>
</dbReference>
<evidence type="ECO:0000313" key="1">
    <source>
        <dbReference type="EMBL" id="PFS00229.1"/>
    </source>
</evidence>
<dbReference type="InterPro" id="IPR025075">
    <property type="entry name" value="DUF3916"/>
</dbReference>
<dbReference type="RefSeq" id="WP_098523256.1">
    <property type="nucleotide sequence ID" value="NZ_NUYJ01000069.1"/>
</dbReference>
<reference evidence="1 2" key="1">
    <citation type="submission" date="2017-09" db="EMBL/GenBank/DDBJ databases">
        <title>Large-scale bioinformatics analysis of Bacillus genomes uncovers conserved roles of natural products in bacterial physiology.</title>
        <authorList>
            <consortium name="Agbiome Team Llc"/>
            <person name="Bleich R.M."/>
            <person name="Grubbs K.J."/>
            <person name="Santa Maria K.C."/>
            <person name="Allen S.E."/>
            <person name="Farag S."/>
            <person name="Shank E.A."/>
            <person name="Bowers A."/>
        </authorList>
    </citation>
    <scope>NUCLEOTIDE SEQUENCE [LARGE SCALE GENOMIC DNA]</scope>
    <source>
        <strain evidence="1 2">AFS067272</strain>
    </source>
</reference>
<comment type="caution">
    <text evidence="1">The sequence shown here is derived from an EMBL/GenBank/DDBJ whole genome shotgun (WGS) entry which is preliminary data.</text>
</comment>
<gene>
    <name evidence="1" type="ORF">COK38_13685</name>
</gene>
<dbReference type="EMBL" id="NVBO01000110">
    <property type="protein sequence ID" value="PFS00229.1"/>
    <property type="molecule type" value="Genomic_DNA"/>
</dbReference>
<proteinExistence type="predicted"/>
<protein>
    <recommendedName>
        <fullName evidence="3">DUF3916 domain-containing protein</fullName>
    </recommendedName>
</protein>
<name>A0AA44TE85_BACCE</name>
<dbReference type="AlphaFoldDB" id="A0AA44TE85"/>
<organism evidence="1 2">
    <name type="scientific">Bacillus cereus</name>
    <dbReference type="NCBI Taxonomy" id="1396"/>
    <lineage>
        <taxon>Bacteria</taxon>
        <taxon>Bacillati</taxon>
        <taxon>Bacillota</taxon>
        <taxon>Bacilli</taxon>
        <taxon>Bacillales</taxon>
        <taxon>Bacillaceae</taxon>
        <taxon>Bacillus</taxon>
        <taxon>Bacillus cereus group</taxon>
    </lineage>
</organism>
<accession>A0AA44TE85</accession>
<dbReference type="Pfam" id="PF13079">
    <property type="entry name" value="DUF3916"/>
    <property type="match status" value="1"/>
</dbReference>
<evidence type="ECO:0000313" key="2">
    <source>
        <dbReference type="Proteomes" id="UP000226357"/>
    </source>
</evidence>